<accession>A0A0E0PGJ9</accession>
<reference evidence="2" key="2">
    <citation type="submission" date="2015-06" db="UniProtKB">
        <authorList>
            <consortium name="EnsemblPlants"/>
        </authorList>
    </citation>
    <scope>IDENTIFICATION</scope>
</reference>
<reference evidence="3" key="1">
    <citation type="submission" date="2013-06" db="EMBL/GenBank/DDBJ databases">
        <authorList>
            <person name="Zhao Q."/>
        </authorList>
    </citation>
    <scope>NUCLEOTIDE SEQUENCE</scope>
    <source>
        <strain evidence="3">cv. W1943</strain>
    </source>
</reference>
<dbReference type="Gramene" id="ORUFI05G00750.1">
    <property type="protein sequence ID" value="ORUFI05G00750.1"/>
    <property type="gene ID" value="ORUFI05G00750"/>
</dbReference>
<proteinExistence type="predicted"/>
<feature type="compositionally biased region" description="Low complexity" evidence="1">
    <location>
        <begin position="10"/>
        <end position="21"/>
    </location>
</feature>
<dbReference type="AlphaFoldDB" id="A0A0E0PGJ9"/>
<name>A0A0E0PGJ9_ORYRU</name>
<sequence length="75" mass="7725">MGPTYRHDGPSAAATAPTRSPARGRPRRRAPEAAGGAAVAMAPVSPSLEVGACGCPGEERWDIYDDDSTAVESNE</sequence>
<evidence type="ECO:0000256" key="1">
    <source>
        <dbReference type="SAM" id="MobiDB-lite"/>
    </source>
</evidence>
<dbReference type="EnsemblPlants" id="ORUFI05G00750.1">
    <property type="protein sequence ID" value="ORUFI05G00750.1"/>
    <property type="gene ID" value="ORUFI05G00750"/>
</dbReference>
<organism evidence="2 3">
    <name type="scientific">Oryza rufipogon</name>
    <name type="common">Brownbeard rice</name>
    <name type="synonym">Asian wild rice</name>
    <dbReference type="NCBI Taxonomy" id="4529"/>
    <lineage>
        <taxon>Eukaryota</taxon>
        <taxon>Viridiplantae</taxon>
        <taxon>Streptophyta</taxon>
        <taxon>Embryophyta</taxon>
        <taxon>Tracheophyta</taxon>
        <taxon>Spermatophyta</taxon>
        <taxon>Magnoliopsida</taxon>
        <taxon>Liliopsida</taxon>
        <taxon>Poales</taxon>
        <taxon>Poaceae</taxon>
        <taxon>BOP clade</taxon>
        <taxon>Oryzoideae</taxon>
        <taxon>Oryzeae</taxon>
        <taxon>Oryzinae</taxon>
        <taxon>Oryza</taxon>
    </lineage>
</organism>
<dbReference type="HOGENOM" id="CLU_2675418_0_0_1"/>
<feature type="region of interest" description="Disordered" evidence="1">
    <location>
        <begin position="1"/>
        <end position="35"/>
    </location>
</feature>
<protein>
    <submittedName>
        <fullName evidence="2">Uncharacterized protein</fullName>
    </submittedName>
</protein>
<evidence type="ECO:0000313" key="2">
    <source>
        <dbReference type="EnsemblPlants" id="ORUFI05G00750.1"/>
    </source>
</evidence>
<dbReference type="Proteomes" id="UP000008022">
    <property type="component" value="Unassembled WGS sequence"/>
</dbReference>
<evidence type="ECO:0000313" key="3">
    <source>
        <dbReference type="Proteomes" id="UP000008022"/>
    </source>
</evidence>
<keyword evidence="3" id="KW-1185">Reference proteome</keyword>